<keyword evidence="7 17" id="KW-0863">Zinc-finger</keyword>
<reference evidence="21 22" key="1">
    <citation type="submission" date="2018-03" db="EMBL/GenBank/DDBJ databases">
        <title>Draft genome sequence of Rohu Carp (Labeo rohita).</title>
        <authorList>
            <person name="Das P."/>
            <person name="Kushwaha B."/>
            <person name="Joshi C.G."/>
            <person name="Kumar D."/>
            <person name="Nagpure N.S."/>
            <person name="Sahoo L."/>
            <person name="Das S.P."/>
            <person name="Bit A."/>
            <person name="Patnaik S."/>
            <person name="Meher P.K."/>
            <person name="Jayasankar P."/>
            <person name="Koringa P.G."/>
            <person name="Patel N.V."/>
            <person name="Hinsu A.T."/>
            <person name="Kumar R."/>
            <person name="Pandey M."/>
            <person name="Agarwal S."/>
            <person name="Srivastava S."/>
            <person name="Singh M."/>
            <person name="Iquebal M.A."/>
            <person name="Jaiswal S."/>
            <person name="Angadi U.B."/>
            <person name="Kumar N."/>
            <person name="Raza M."/>
            <person name="Shah T.M."/>
            <person name="Rai A."/>
            <person name="Jena J.K."/>
        </authorList>
    </citation>
    <scope>NUCLEOTIDE SEQUENCE [LARGE SCALE GENOMIC DNA]</scope>
    <source>
        <strain evidence="21">DASCIFA01</strain>
        <tissue evidence="21">Testis</tissue>
    </source>
</reference>
<evidence type="ECO:0000256" key="18">
    <source>
        <dbReference type="SAM" id="MobiDB-lite"/>
    </source>
</evidence>
<feature type="compositionally biased region" description="Low complexity" evidence="18">
    <location>
        <begin position="674"/>
        <end position="692"/>
    </location>
</feature>
<dbReference type="GO" id="GO:0008270">
    <property type="term" value="F:zinc ion binding"/>
    <property type="evidence" value="ECO:0007669"/>
    <property type="project" value="UniProtKB-KW"/>
</dbReference>
<feature type="region of interest" description="Disordered" evidence="18">
    <location>
        <begin position="812"/>
        <end position="926"/>
    </location>
</feature>
<dbReference type="InterPro" id="IPR001810">
    <property type="entry name" value="F-box_dom"/>
</dbReference>
<dbReference type="InterPro" id="IPR003347">
    <property type="entry name" value="JmjC_dom"/>
</dbReference>
<feature type="compositionally biased region" description="Polar residues" evidence="18">
    <location>
        <begin position="908"/>
        <end position="923"/>
    </location>
</feature>
<dbReference type="GO" id="GO:0003677">
    <property type="term" value="F:DNA binding"/>
    <property type="evidence" value="ECO:0007669"/>
    <property type="project" value="InterPro"/>
</dbReference>
<gene>
    <name evidence="21" type="ORF">ROHU_009368</name>
</gene>
<dbReference type="SMART" id="SM00367">
    <property type="entry name" value="LRR_CC"/>
    <property type="match status" value="4"/>
</dbReference>
<feature type="region of interest" description="Disordered" evidence="18">
    <location>
        <begin position="673"/>
        <end position="784"/>
    </location>
</feature>
<keyword evidence="14" id="KW-0804">Transcription</keyword>
<dbReference type="GO" id="GO:0005634">
    <property type="term" value="C:nucleus"/>
    <property type="evidence" value="ECO:0007669"/>
    <property type="project" value="UniProtKB-SubCell"/>
</dbReference>
<dbReference type="STRING" id="84645.A0A498M9U1"/>
<evidence type="ECO:0000313" key="22">
    <source>
        <dbReference type="Proteomes" id="UP000290572"/>
    </source>
</evidence>
<comment type="caution">
    <text evidence="21">The sequence shown here is derived from an EMBL/GenBank/DDBJ whole genome shotgun (WGS) entry which is preliminary data.</text>
</comment>
<accession>A0A498M9U1</accession>
<evidence type="ECO:0000256" key="8">
    <source>
        <dbReference type="ARBA" id="ARBA00022833"/>
    </source>
</evidence>
<keyword evidence="22" id="KW-1185">Reference proteome</keyword>
<dbReference type="InterPro" id="IPR041070">
    <property type="entry name" value="JHD"/>
</dbReference>
<proteinExistence type="inferred from homology"/>
<dbReference type="Pfam" id="PF02008">
    <property type="entry name" value="zf-CXXC"/>
    <property type="match status" value="1"/>
</dbReference>
<dbReference type="GO" id="GO:0008168">
    <property type="term" value="F:methyltransferase activity"/>
    <property type="evidence" value="ECO:0007669"/>
    <property type="project" value="UniProtKB-KW"/>
</dbReference>
<evidence type="ECO:0000256" key="17">
    <source>
        <dbReference type="PROSITE-ProRule" id="PRU00509"/>
    </source>
</evidence>
<keyword evidence="15" id="KW-0539">Nucleus</keyword>
<dbReference type="GO" id="GO:0032259">
    <property type="term" value="P:methylation"/>
    <property type="evidence" value="ECO:0007669"/>
    <property type="project" value="UniProtKB-KW"/>
</dbReference>
<evidence type="ECO:0000256" key="14">
    <source>
        <dbReference type="ARBA" id="ARBA00023163"/>
    </source>
</evidence>
<keyword evidence="9" id="KW-0156">Chromatin regulator</keyword>
<keyword evidence="5" id="KW-0678">Repressor</keyword>
<evidence type="ECO:0000313" key="21">
    <source>
        <dbReference type="EMBL" id="RXN13897.1"/>
    </source>
</evidence>
<comment type="similarity">
    <text evidence="3">Belongs to the JHDM1 histone demethylase family.</text>
</comment>
<keyword evidence="6" id="KW-0479">Metal-binding</keyword>
<evidence type="ECO:0000256" key="15">
    <source>
        <dbReference type="ARBA" id="ARBA00023242"/>
    </source>
</evidence>
<dbReference type="CDD" id="cd22181">
    <property type="entry name" value="F-box_FBXL11"/>
    <property type="match status" value="1"/>
</dbReference>
<evidence type="ECO:0000259" key="20">
    <source>
        <dbReference type="PROSITE" id="PS51184"/>
    </source>
</evidence>
<dbReference type="GO" id="GO:0140680">
    <property type="term" value="F:histone H3K36me/H3K36me2 demethylase activity"/>
    <property type="evidence" value="ECO:0007669"/>
    <property type="project" value="UniProtKB-EC"/>
</dbReference>
<feature type="region of interest" description="Disordered" evidence="18">
    <location>
        <begin position="1"/>
        <end position="29"/>
    </location>
</feature>
<evidence type="ECO:0000259" key="19">
    <source>
        <dbReference type="PROSITE" id="PS51058"/>
    </source>
</evidence>
<keyword evidence="21" id="KW-0808">Transferase</keyword>
<dbReference type="SUPFAM" id="SSF52047">
    <property type="entry name" value="RNI-like"/>
    <property type="match status" value="1"/>
</dbReference>
<dbReference type="CDD" id="cd21784">
    <property type="entry name" value="CTD_KDM2A"/>
    <property type="match status" value="1"/>
</dbReference>
<evidence type="ECO:0000256" key="7">
    <source>
        <dbReference type="ARBA" id="ARBA00022771"/>
    </source>
</evidence>
<feature type="compositionally biased region" description="Basic and acidic residues" evidence="18">
    <location>
        <begin position="881"/>
        <end position="907"/>
    </location>
</feature>
<dbReference type="FunFam" id="2.60.120.650:FF:000005">
    <property type="entry name" value="lysine-specific demethylase 2A isoform X1"/>
    <property type="match status" value="1"/>
</dbReference>
<evidence type="ECO:0000256" key="16">
    <source>
        <dbReference type="ARBA" id="ARBA00047915"/>
    </source>
</evidence>
<dbReference type="Pfam" id="PF12937">
    <property type="entry name" value="F-box-like"/>
    <property type="match status" value="1"/>
</dbReference>
<feature type="domain" description="CXXC-type" evidence="19">
    <location>
        <begin position="512"/>
        <end position="560"/>
    </location>
</feature>
<dbReference type="PANTHER" id="PTHR23123">
    <property type="entry name" value="PHD/F-BOX CONTAINING PROTEIN"/>
    <property type="match status" value="1"/>
</dbReference>
<evidence type="ECO:0000256" key="5">
    <source>
        <dbReference type="ARBA" id="ARBA00022491"/>
    </source>
</evidence>
<dbReference type="SMART" id="SM00558">
    <property type="entry name" value="JmjC"/>
    <property type="match status" value="1"/>
</dbReference>
<dbReference type="EMBL" id="QBIY01012935">
    <property type="protein sequence ID" value="RXN13897.1"/>
    <property type="molecule type" value="Genomic_DNA"/>
</dbReference>
<dbReference type="Gene3D" id="2.60.120.650">
    <property type="entry name" value="Cupin"/>
    <property type="match status" value="1"/>
</dbReference>
<dbReference type="InterPro" id="IPR002857">
    <property type="entry name" value="Znf_CXXC"/>
</dbReference>
<sequence length="1197" mass="135623">MEEETSRYSKRLRTGTRRRYQDDGISDDEIEGKRSFDLDEKLQSDRYNSDLVKIMDGKDFTLEYIQREGLRDPIIFKKADGLGLKMPDPDFSVSDVKLFVGSRRMVDVMDVNTQKGIEMSMGQWRRYYETPASEREKLYNVISLEFSHTKLEHLVKRPTSVDMIDWVDNMWPRHLKERQRDSTNAIIDMQYPKVQKYCLMSVEGCFTDFHIDFGGTSVWYHIHRGRKVFWLIPPTPQNLELYENWVLSGKQGDIFLGDKATMCQRIELKQGYTFMIPSVYTPMDTLVFGGNFLHSFNIPMQLNIYNIEDRTRVPAKFRYPFYFEMCWYVLERYLYCLTNVSHLTPEFQKHSLGIGLKKEDVIKQGGLNDHAGKVEKEEEEEEEEMMVKEEPEEEAASPTRPGVKVHLTPFELEGLWALLHKLEELPAHKKCVPAGIRNAPALLSDIRKLLEEHANDNPKLSYTGKPIVKWPKRPSWYQPPPPLSLLYRPRAPGSAPILPPVPRPVKPSSSISALRRRRVRCKRCEACLRKECGDCNYCRDMRKFGGPGRLKKSCVLRQCLASSSSSEEETDSSVSNGSRLSGPPAKRAYREGIGVGGLRIGRRGRPPLSPSSLPLTRSRRQPPPSQRLLLQHQQNRRRAGALELQLRKRIKLERNKILQSLLRQRSLERGGVVRAGPGRSISRGRGTSSCRGRGVRLRGGGRGGGLRERMETEGEREDSVEEEQEERKENGQYNGKENRPQRRGVKASEDENGESHRNGESEGSSEGGEPTPSDTSVVLNDDVRGQGSCVTVTLQPSRGRRDPSAIVPKLEANLSSRSLPQNHKALLRPPLRNGAPRTDGAHSPADRLHVNKSHALSSSSPHTLTRSASKHSHMVRSLRSNFKDSPHRLTRERIGKKTRLERAKSSDSRPSSTLRPSAEQNGGSEPGWEREVWVSVFRYLTRAELCVCMAVCKSWYKCGVIYRGCDKRLWTRISLSRCRSISPQALTGIIKRQPVTLDLSWANISKKQLGWLINRLPGLKDLVLSGCNWASVSALSSPSCPLLRSLDLSWADGVKDAQIRELLNPPGSDNRSQMKNMQCLWLCGLEVTEATLRLIIRHMPLLTRLELSHCPITDGALNLLSAVGSSTRNTLTHLNLAGCSRLTDRCLVYLRRLSCLSVLDLRGCKGVSRQACESFISELSVTALYCLSDDKLIQRIS</sequence>
<feature type="domain" description="JmjC" evidence="20">
    <location>
        <begin position="146"/>
        <end position="309"/>
    </location>
</feature>
<evidence type="ECO:0000256" key="1">
    <source>
        <dbReference type="ARBA" id="ARBA00001954"/>
    </source>
</evidence>
<organism evidence="21 22">
    <name type="scientific">Labeo rohita</name>
    <name type="common">Indian major carp</name>
    <name type="synonym">Cyprinus rohita</name>
    <dbReference type="NCBI Taxonomy" id="84645"/>
    <lineage>
        <taxon>Eukaryota</taxon>
        <taxon>Metazoa</taxon>
        <taxon>Chordata</taxon>
        <taxon>Craniata</taxon>
        <taxon>Vertebrata</taxon>
        <taxon>Euteleostomi</taxon>
        <taxon>Actinopterygii</taxon>
        <taxon>Neopterygii</taxon>
        <taxon>Teleostei</taxon>
        <taxon>Ostariophysi</taxon>
        <taxon>Cypriniformes</taxon>
        <taxon>Cyprinidae</taxon>
        <taxon>Labeoninae</taxon>
        <taxon>Labeonini</taxon>
        <taxon>Labeo</taxon>
    </lineage>
</organism>
<evidence type="ECO:0000256" key="3">
    <source>
        <dbReference type="ARBA" id="ARBA00008037"/>
    </source>
</evidence>
<keyword evidence="12" id="KW-0408">Iron</keyword>
<feature type="compositionally biased region" description="Basic residues" evidence="18">
    <location>
        <begin position="8"/>
        <end position="18"/>
    </location>
</feature>
<evidence type="ECO:0000256" key="4">
    <source>
        <dbReference type="ARBA" id="ARBA00013246"/>
    </source>
</evidence>
<dbReference type="InterPro" id="IPR050690">
    <property type="entry name" value="JHDM1_Histone_Demethylase"/>
</dbReference>
<keyword evidence="13" id="KW-0805">Transcription regulation</keyword>
<dbReference type="InterPro" id="IPR006553">
    <property type="entry name" value="Leu-rich_rpt_Cys-con_subtyp"/>
</dbReference>
<dbReference type="Gene3D" id="3.80.10.10">
    <property type="entry name" value="Ribonuclease Inhibitor"/>
    <property type="match status" value="1"/>
</dbReference>
<evidence type="ECO:0000256" key="2">
    <source>
        <dbReference type="ARBA" id="ARBA00004123"/>
    </source>
</evidence>
<feature type="compositionally biased region" description="Basic and acidic residues" evidence="18">
    <location>
        <begin position="725"/>
        <end position="760"/>
    </location>
</feature>
<dbReference type="InterPro" id="IPR032675">
    <property type="entry name" value="LRR_dom_sf"/>
</dbReference>
<evidence type="ECO:0000256" key="12">
    <source>
        <dbReference type="ARBA" id="ARBA00023004"/>
    </source>
</evidence>
<name>A0A498M9U1_LABRO</name>
<dbReference type="AlphaFoldDB" id="A0A498M9U1"/>
<dbReference type="Pfam" id="PF17811">
    <property type="entry name" value="JHD"/>
    <property type="match status" value="1"/>
</dbReference>
<evidence type="ECO:0000256" key="11">
    <source>
        <dbReference type="ARBA" id="ARBA00023002"/>
    </source>
</evidence>
<feature type="compositionally biased region" description="Polar residues" evidence="18">
    <location>
        <begin position="854"/>
        <end position="867"/>
    </location>
</feature>
<evidence type="ECO:0000256" key="10">
    <source>
        <dbReference type="ARBA" id="ARBA00022964"/>
    </source>
</evidence>
<dbReference type="PROSITE" id="PS51184">
    <property type="entry name" value="JMJC"/>
    <property type="match status" value="1"/>
</dbReference>
<feature type="compositionally biased region" description="Acidic residues" evidence="18">
    <location>
        <begin position="714"/>
        <end position="724"/>
    </location>
</feature>
<keyword evidence="11" id="KW-0560">Oxidoreductase</keyword>
<comment type="cofactor">
    <cofactor evidence="1">
        <name>Fe(2+)</name>
        <dbReference type="ChEBI" id="CHEBI:29033"/>
    </cofactor>
</comment>
<evidence type="ECO:0000256" key="13">
    <source>
        <dbReference type="ARBA" id="ARBA00023015"/>
    </source>
</evidence>
<evidence type="ECO:0000256" key="6">
    <source>
        <dbReference type="ARBA" id="ARBA00022723"/>
    </source>
</evidence>
<keyword evidence="8" id="KW-0862">Zinc</keyword>
<evidence type="ECO:0000256" key="9">
    <source>
        <dbReference type="ARBA" id="ARBA00022853"/>
    </source>
</evidence>
<feature type="region of interest" description="Disordered" evidence="18">
    <location>
        <begin position="566"/>
        <end position="636"/>
    </location>
</feature>
<dbReference type="EC" id="1.14.11.27" evidence="4"/>
<keyword evidence="10" id="KW-0223">Dioxygenase</keyword>
<dbReference type="PROSITE" id="PS51058">
    <property type="entry name" value="ZF_CXXC"/>
    <property type="match status" value="1"/>
</dbReference>
<dbReference type="Proteomes" id="UP000290572">
    <property type="component" value="Unassembled WGS sequence"/>
</dbReference>
<dbReference type="Gene3D" id="1.20.58.1360">
    <property type="match status" value="1"/>
</dbReference>
<feature type="compositionally biased region" description="Acidic residues" evidence="18">
    <location>
        <begin position="377"/>
        <end position="395"/>
    </location>
</feature>
<protein>
    <recommendedName>
        <fullName evidence="4">[histone H3]-dimethyl-L-lysine(36) demethylase</fullName>
        <ecNumber evidence="4">1.14.11.27</ecNumber>
    </recommendedName>
</protein>
<feature type="region of interest" description="Disordered" evidence="18">
    <location>
        <begin position="371"/>
        <end position="400"/>
    </location>
</feature>
<comment type="catalytic activity">
    <reaction evidence="16">
        <text>N(6),N(6)-dimethyl-L-lysyl(36)-[histone H3] + 2 2-oxoglutarate + 2 O2 = L-lysyl(36)-[histone H3] + 2 formaldehyde + 2 succinate + 2 CO2</text>
        <dbReference type="Rhea" id="RHEA:42032"/>
        <dbReference type="Rhea" id="RHEA-COMP:9785"/>
        <dbReference type="Rhea" id="RHEA-COMP:9787"/>
        <dbReference type="ChEBI" id="CHEBI:15379"/>
        <dbReference type="ChEBI" id="CHEBI:16526"/>
        <dbReference type="ChEBI" id="CHEBI:16810"/>
        <dbReference type="ChEBI" id="CHEBI:16842"/>
        <dbReference type="ChEBI" id="CHEBI:29969"/>
        <dbReference type="ChEBI" id="CHEBI:30031"/>
        <dbReference type="ChEBI" id="CHEBI:61976"/>
        <dbReference type="EC" id="1.14.11.27"/>
    </reaction>
</comment>
<dbReference type="SUPFAM" id="SSF51197">
    <property type="entry name" value="Clavaminate synthase-like"/>
    <property type="match status" value="1"/>
</dbReference>
<keyword evidence="21" id="KW-0489">Methyltransferase</keyword>
<comment type="subcellular location">
    <subcellularLocation>
        <location evidence="2">Nucleus</location>
    </subcellularLocation>
</comment>